<organism evidence="2 3">
    <name type="scientific">Brucella rhizosphaerae</name>
    <dbReference type="NCBI Taxonomy" id="571254"/>
    <lineage>
        <taxon>Bacteria</taxon>
        <taxon>Pseudomonadati</taxon>
        <taxon>Pseudomonadota</taxon>
        <taxon>Alphaproteobacteria</taxon>
        <taxon>Hyphomicrobiales</taxon>
        <taxon>Brucellaceae</taxon>
        <taxon>Brucella/Ochrobactrum group</taxon>
        <taxon>Brucella</taxon>
    </lineage>
</organism>
<name>A0A256F5R0_9HYPH</name>
<evidence type="ECO:0000256" key="1">
    <source>
        <dbReference type="SAM" id="Phobius"/>
    </source>
</evidence>
<keyword evidence="1" id="KW-0472">Membrane</keyword>
<keyword evidence="1" id="KW-1133">Transmembrane helix</keyword>
<proteinExistence type="predicted"/>
<gene>
    <name evidence="2" type="ORF">CEV32_2605</name>
</gene>
<dbReference type="EMBL" id="NNRK01000034">
    <property type="protein sequence ID" value="OYR10168.1"/>
    <property type="molecule type" value="Genomic_DNA"/>
</dbReference>
<sequence length="262" mass="28747">MRKLRYQRRQSRAAIWALRFGVFAAVLSALGLLLHRFGKLETPDFVHVAALSGIVAILALVCAAIGLRNLWVSGDKGGARSFWASFLAFSVLLPLCFAGSLWYGSPQLYDLTTDFETPPQFPSTMPPRLPRMNPLSVDVSGDMLGQMSAYPDVMGRRYPAAPDRVAQGVENTLKAFGWTKVSRDIPLPVQNAMRFAATAHSSILGLKSDVVIRLLDEGETTYVDMRSLSRYGHHDMGLNAAFITEFLSALEGEVNKAPADVE</sequence>
<evidence type="ECO:0008006" key="4">
    <source>
        <dbReference type="Google" id="ProtNLM"/>
    </source>
</evidence>
<protein>
    <recommendedName>
        <fullName evidence="4">DUF1499 domain-containing protein</fullName>
    </recommendedName>
</protein>
<evidence type="ECO:0000313" key="3">
    <source>
        <dbReference type="Proteomes" id="UP000216345"/>
    </source>
</evidence>
<keyword evidence="3" id="KW-1185">Reference proteome</keyword>
<comment type="caution">
    <text evidence="2">The sequence shown here is derived from an EMBL/GenBank/DDBJ whole genome shotgun (WGS) entry which is preliminary data.</text>
</comment>
<dbReference type="AlphaFoldDB" id="A0A256F5R0"/>
<feature type="transmembrane region" description="Helical" evidence="1">
    <location>
        <begin position="12"/>
        <end position="33"/>
    </location>
</feature>
<accession>A0A256F5R0</accession>
<feature type="transmembrane region" description="Helical" evidence="1">
    <location>
        <begin position="45"/>
        <end position="70"/>
    </location>
</feature>
<keyword evidence="1" id="KW-0812">Transmembrane</keyword>
<dbReference type="RefSeq" id="WP_094579064.1">
    <property type="nucleotide sequence ID" value="NZ_JBHEEL010000001.1"/>
</dbReference>
<dbReference type="Proteomes" id="UP000216345">
    <property type="component" value="Unassembled WGS sequence"/>
</dbReference>
<reference evidence="2 3" key="1">
    <citation type="submission" date="2017-07" db="EMBL/GenBank/DDBJ databases">
        <title>Phylogenetic study on the rhizospheric bacterium Ochrobactrum sp. A44.</title>
        <authorList>
            <person name="Krzyzanowska D.M."/>
            <person name="Ossowicki A."/>
            <person name="Rajewska M."/>
            <person name="Maciag T."/>
            <person name="Kaczynski Z."/>
            <person name="Czerwicka M."/>
            <person name="Jafra S."/>
        </authorList>
    </citation>
    <scope>NUCLEOTIDE SEQUENCE [LARGE SCALE GENOMIC DNA]</scope>
    <source>
        <strain evidence="2 3">PR17</strain>
    </source>
</reference>
<dbReference type="Pfam" id="PF07386">
    <property type="entry name" value="DUF1499"/>
    <property type="match status" value="1"/>
</dbReference>
<evidence type="ECO:0000313" key="2">
    <source>
        <dbReference type="EMBL" id="OYR10168.1"/>
    </source>
</evidence>
<dbReference type="OrthoDB" id="1523552at2"/>
<dbReference type="InterPro" id="IPR010865">
    <property type="entry name" value="DUF1499"/>
</dbReference>
<feature type="transmembrane region" description="Helical" evidence="1">
    <location>
        <begin position="82"/>
        <end position="103"/>
    </location>
</feature>